<dbReference type="Ensembl" id="ENSCCRT00020089367.1">
    <property type="protein sequence ID" value="ENSCCRP00020081622.1"/>
    <property type="gene ID" value="ENSCCRG00020037743.1"/>
</dbReference>
<sequence>MNLLSDLLKDLHCKLKILWLSDCGVTYEGCVALASALRSNPSHLRELNLTANKLRDSDVKLLSEMKDDPHYGLQMLLF</sequence>
<dbReference type="SMART" id="SM00368">
    <property type="entry name" value="LRR_RI"/>
    <property type="match status" value="2"/>
</dbReference>
<dbReference type="SUPFAM" id="SSF52047">
    <property type="entry name" value="RNI-like"/>
    <property type="match status" value="1"/>
</dbReference>
<dbReference type="InterPro" id="IPR001611">
    <property type="entry name" value="Leu-rich_rpt"/>
</dbReference>
<evidence type="ECO:0000313" key="4">
    <source>
        <dbReference type="Proteomes" id="UP000694701"/>
    </source>
</evidence>
<dbReference type="PANTHER" id="PTHR24106">
    <property type="entry name" value="NACHT, LRR AND CARD DOMAINS-CONTAINING"/>
    <property type="match status" value="1"/>
</dbReference>
<reference evidence="3" key="1">
    <citation type="submission" date="2025-08" db="UniProtKB">
        <authorList>
            <consortium name="Ensembl"/>
        </authorList>
    </citation>
    <scope>IDENTIFICATION</scope>
</reference>
<evidence type="ECO:0000313" key="3">
    <source>
        <dbReference type="Ensembl" id="ENSCCRP00020081622.1"/>
    </source>
</evidence>
<dbReference type="AlphaFoldDB" id="A0A8C2ILN9"/>
<proteinExistence type="predicted"/>
<organism evidence="3 4">
    <name type="scientific">Cyprinus carpio</name>
    <name type="common">Common carp</name>
    <dbReference type="NCBI Taxonomy" id="7962"/>
    <lineage>
        <taxon>Eukaryota</taxon>
        <taxon>Metazoa</taxon>
        <taxon>Chordata</taxon>
        <taxon>Craniata</taxon>
        <taxon>Vertebrata</taxon>
        <taxon>Euteleostomi</taxon>
        <taxon>Actinopterygii</taxon>
        <taxon>Neopterygii</taxon>
        <taxon>Teleostei</taxon>
        <taxon>Ostariophysi</taxon>
        <taxon>Cypriniformes</taxon>
        <taxon>Cyprinidae</taxon>
        <taxon>Cyprininae</taxon>
        <taxon>Cyprinus</taxon>
    </lineage>
</organism>
<dbReference type="InterPro" id="IPR051261">
    <property type="entry name" value="NLR"/>
</dbReference>
<keyword evidence="2" id="KW-0677">Repeat</keyword>
<evidence type="ECO:0000256" key="1">
    <source>
        <dbReference type="ARBA" id="ARBA00022614"/>
    </source>
</evidence>
<dbReference type="InterPro" id="IPR032675">
    <property type="entry name" value="LRR_dom_sf"/>
</dbReference>
<dbReference type="Pfam" id="PF13516">
    <property type="entry name" value="LRR_6"/>
    <property type="match status" value="2"/>
</dbReference>
<dbReference type="Proteomes" id="UP000694701">
    <property type="component" value="Unplaced"/>
</dbReference>
<name>A0A8C2ILN9_CYPCA</name>
<keyword evidence="1" id="KW-0433">Leucine-rich repeat</keyword>
<dbReference type="Gene3D" id="3.80.10.10">
    <property type="entry name" value="Ribonuclease Inhibitor"/>
    <property type="match status" value="1"/>
</dbReference>
<accession>A0A8C2ILN9</accession>
<evidence type="ECO:0000256" key="2">
    <source>
        <dbReference type="ARBA" id="ARBA00022737"/>
    </source>
</evidence>
<protein>
    <submittedName>
        <fullName evidence="3">Uncharacterized protein</fullName>
    </submittedName>
</protein>